<keyword evidence="3" id="KW-1185">Reference proteome</keyword>
<protein>
    <submittedName>
        <fullName evidence="2">Uncharacterized protein</fullName>
    </submittedName>
</protein>
<evidence type="ECO:0000313" key="3">
    <source>
        <dbReference type="Proteomes" id="UP001239213"/>
    </source>
</evidence>
<organism evidence="2 3">
    <name type="scientific">Colletotrichum cuscutae</name>
    <dbReference type="NCBI Taxonomy" id="1209917"/>
    <lineage>
        <taxon>Eukaryota</taxon>
        <taxon>Fungi</taxon>
        <taxon>Dikarya</taxon>
        <taxon>Ascomycota</taxon>
        <taxon>Pezizomycotina</taxon>
        <taxon>Sordariomycetes</taxon>
        <taxon>Hypocreomycetidae</taxon>
        <taxon>Glomerellales</taxon>
        <taxon>Glomerellaceae</taxon>
        <taxon>Colletotrichum</taxon>
        <taxon>Colletotrichum acutatum species complex</taxon>
    </lineage>
</organism>
<sequence>MSVHVGSSPRLRRDRRYTTFPFISGRCDAFASKNEAKLLTLAILPTFAKLETTAATPLTDRKNKKKTRRVPEVDNEYDKARQSRLEGKRQRANNPKPCCGKVHELRHTGSFIWWMAHLRKPTINQLETNTLKAKREGRTKKPKTNGKVKPQVRYNSQSSSKRTTLRAQIPIAENKEKTSRLSSPKAEININQSLFSPAPLSKHLKHPLPQNPPGTTQKIPASTHISLSVKAVLRSLPPVPTPALPEEKNGQRETRLNSSLPYFPPLSLERHPAWPTKRHPHNKQTRHPRHQPQRITRPPGRDIRRSSDRSSAPQLSLTFCAVLPVYLLPPRLSLRWVDRGTPRQNITTLIQKKNSMPRILSTEKQLPLNVQKGDEMCNNNIGGEDVWYRSTGSAGFHQTKEKTIHANLLI</sequence>
<feature type="region of interest" description="Disordered" evidence="1">
    <location>
        <begin position="238"/>
        <end position="310"/>
    </location>
</feature>
<dbReference type="Proteomes" id="UP001239213">
    <property type="component" value="Unassembled WGS sequence"/>
</dbReference>
<feature type="compositionally biased region" description="Basic and acidic residues" evidence="1">
    <location>
        <begin position="245"/>
        <end position="255"/>
    </location>
</feature>
<gene>
    <name evidence="2" type="ORF">CCUS01_10697</name>
</gene>
<comment type="caution">
    <text evidence="2">The sequence shown here is derived from an EMBL/GenBank/DDBJ whole genome shotgun (WGS) entry which is preliminary data.</text>
</comment>
<name>A0AAI9U942_9PEZI</name>
<proteinExistence type="predicted"/>
<dbReference type="AlphaFoldDB" id="A0AAI9U942"/>
<reference evidence="2" key="1">
    <citation type="submission" date="2016-11" db="EMBL/GenBank/DDBJ databases">
        <title>The genome sequence of Colletotrichum cuscutae.</title>
        <authorList>
            <person name="Baroncelli R."/>
        </authorList>
    </citation>
    <scope>NUCLEOTIDE SEQUENCE</scope>
    <source>
        <strain evidence="2">IMI 304802</strain>
    </source>
</reference>
<feature type="region of interest" description="Disordered" evidence="1">
    <location>
        <begin position="198"/>
        <end position="220"/>
    </location>
</feature>
<feature type="compositionally biased region" description="Basic residues" evidence="1">
    <location>
        <begin position="276"/>
        <end position="292"/>
    </location>
</feature>
<feature type="compositionally biased region" description="Basic and acidic residues" evidence="1">
    <location>
        <begin position="69"/>
        <end position="89"/>
    </location>
</feature>
<dbReference type="EMBL" id="MPDP01000295">
    <property type="protein sequence ID" value="KAK1452656.1"/>
    <property type="molecule type" value="Genomic_DNA"/>
</dbReference>
<feature type="compositionally biased region" description="Basic residues" evidence="1">
    <location>
        <begin position="135"/>
        <end position="146"/>
    </location>
</feature>
<evidence type="ECO:0000313" key="2">
    <source>
        <dbReference type="EMBL" id="KAK1452656.1"/>
    </source>
</evidence>
<feature type="region of interest" description="Disordered" evidence="1">
    <location>
        <begin position="57"/>
        <end position="100"/>
    </location>
</feature>
<accession>A0AAI9U942</accession>
<feature type="compositionally biased region" description="Basic and acidic residues" evidence="1">
    <location>
        <begin position="299"/>
        <end position="308"/>
    </location>
</feature>
<feature type="compositionally biased region" description="Polar residues" evidence="1">
    <location>
        <begin position="153"/>
        <end position="166"/>
    </location>
</feature>
<feature type="region of interest" description="Disordered" evidence="1">
    <location>
        <begin position="129"/>
        <end position="184"/>
    </location>
</feature>
<evidence type="ECO:0000256" key="1">
    <source>
        <dbReference type="SAM" id="MobiDB-lite"/>
    </source>
</evidence>